<feature type="region of interest" description="Disordered" evidence="1">
    <location>
        <begin position="389"/>
        <end position="420"/>
    </location>
</feature>
<proteinExistence type="predicted"/>
<comment type="caution">
    <text evidence="2">The sequence shown here is derived from an EMBL/GenBank/DDBJ whole genome shotgun (WGS) entry which is preliminary data.</text>
</comment>
<dbReference type="Proteomes" id="UP000620104">
    <property type="component" value="Unassembled WGS sequence"/>
</dbReference>
<accession>A0A8H3TZI6</accession>
<dbReference type="SUPFAM" id="SSF52833">
    <property type="entry name" value="Thioredoxin-like"/>
    <property type="match status" value="1"/>
</dbReference>
<dbReference type="AlphaFoldDB" id="A0A8H3TZI6"/>
<feature type="compositionally biased region" description="Polar residues" evidence="1">
    <location>
        <begin position="39"/>
        <end position="54"/>
    </location>
</feature>
<dbReference type="Gene3D" id="3.40.30.10">
    <property type="entry name" value="Glutaredoxin"/>
    <property type="match status" value="1"/>
</dbReference>
<protein>
    <recommendedName>
        <fullName evidence="4">Thioredoxin-like protein</fullName>
    </recommendedName>
</protein>
<keyword evidence="3" id="KW-1185">Reference proteome</keyword>
<name>A0A8H3TZI6_9TREE</name>
<reference evidence="2" key="1">
    <citation type="submission" date="2020-07" db="EMBL/GenBank/DDBJ databases">
        <title>Draft Genome Sequence of a Deep-Sea Yeast, Naganishia (Cryptococcus) liquefaciens strain N6.</title>
        <authorList>
            <person name="Han Y.W."/>
            <person name="Kajitani R."/>
            <person name="Morimoto H."/>
            <person name="Parhat M."/>
            <person name="Tsubouchi H."/>
            <person name="Bakenova O."/>
            <person name="Ogata M."/>
            <person name="Argunhan B."/>
            <person name="Aoki R."/>
            <person name="Kajiwara S."/>
            <person name="Itoh T."/>
            <person name="Iwasaki H."/>
        </authorList>
    </citation>
    <scope>NUCLEOTIDE SEQUENCE</scope>
    <source>
        <strain evidence="2">N6</strain>
    </source>
</reference>
<feature type="region of interest" description="Disordered" evidence="1">
    <location>
        <begin position="1"/>
        <end position="71"/>
    </location>
</feature>
<sequence>MDSARTIDLSGSPPTQPTALPQKGLYSRFSPLNLPTGAVDSTPTTPPQGANSGYDSPPRTPKGHPMPSNNHDYISRASLIGFLGGGNKNSVTPIGGARRQSAGTAKFYPPEQTSSRSSFTSTVSYLTRGIPRRVRTPLLMLLALTLLATVGLKIAHERADTLERMQAEKFAANLAKAYVVDSASAAAHGDKSAGAAKGVTVEGLQPETYKKSDVKERQAPVVVPFDSSDVKFEMSKREETAALIAFITSTSNNALPATLDPNVPLDPQLVLDFDYTRPATARDDLAALVYDTFHMYPVVLFGQMRDPYYREMRKLFSSYVVHPPPLVVEVDQRSDEAIMVGLLKRLLGVQELPVLMLDGKSAGTWSQIQESADNGSFMKLISTQSSAKIQEKKLKKRPKGVKDAERAENERILGPKPIQD</sequence>
<feature type="compositionally biased region" description="Basic and acidic residues" evidence="1">
    <location>
        <begin position="400"/>
        <end position="420"/>
    </location>
</feature>
<dbReference type="OrthoDB" id="423313at2759"/>
<dbReference type="EMBL" id="BLZA01000053">
    <property type="protein sequence ID" value="GHJ89953.1"/>
    <property type="molecule type" value="Genomic_DNA"/>
</dbReference>
<dbReference type="InterPro" id="IPR036249">
    <property type="entry name" value="Thioredoxin-like_sf"/>
</dbReference>
<evidence type="ECO:0008006" key="4">
    <source>
        <dbReference type="Google" id="ProtNLM"/>
    </source>
</evidence>
<evidence type="ECO:0000313" key="2">
    <source>
        <dbReference type="EMBL" id="GHJ89953.1"/>
    </source>
</evidence>
<gene>
    <name evidence="2" type="ORF">NliqN6_6355</name>
</gene>
<evidence type="ECO:0000256" key="1">
    <source>
        <dbReference type="SAM" id="MobiDB-lite"/>
    </source>
</evidence>
<organism evidence="2 3">
    <name type="scientific">Naganishia liquefaciens</name>
    <dbReference type="NCBI Taxonomy" id="104408"/>
    <lineage>
        <taxon>Eukaryota</taxon>
        <taxon>Fungi</taxon>
        <taxon>Dikarya</taxon>
        <taxon>Basidiomycota</taxon>
        <taxon>Agaricomycotina</taxon>
        <taxon>Tremellomycetes</taxon>
        <taxon>Filobasidiales</taxon>
        <taxon>Filobasidiaceae</taxon>
        <taxon>Naganishia</taxon>
    </lineage>
</organism>
<evidence type="ECO:0000313" key="3">
    <source>
        <dbReference type="Proteomes" id="UP000620104"/>
    </source>
</evidence>
<dbReference type="PROSITE" id="PS51354">
    <property type="entry name" value="GLUTAREDOXIN_2"/>
    <property type="match status" value="1"/>
</dbReference>